<feature type="transmembrane region" description="Helical" evidence="3">
    <location>
        <begin position="49"/>
        <end position="74"/>
    </location>
</feature>
<gene>
    <name evidence="4" type="ORF">H8699_03275</name>
</gene>
<dbReference type="Proteomes" id="UP000654279">
    <property type="component" value="Unassembled WGS sequence"/>
</dbReference>
<dbReference type="PANTHER" id="PTHR37815:SF3">
    <property type="entry name" value="UPF0397 PROTEIN SPR0429"/>
    <property type="match status" value="1"/>
</dbReference>
<sequence>MLFGGVAVERNKKLKRLVLAALFAALSCVATLIIQIPSPMQGYVNLGDCFVLLGAYALGPVWGGAAGGIGSMLADLLAGYAHYAPGTLVIKALSALVAALIFKTQKSRRSVLPVILGGLAGEAVMVAGYFGYACLLLGKGLAAATSIPGNLVQAAVGIIASTVMIHLIGRSPKLYQYLER</sequence>
<keyword evidence="5" id="KW-1185">Reference proteome</keyword>
<dbReference type="Pfam" id="PF07155">
    <property type="entry name" value="ECF-ribofla_trS"/>
    <property type="match status" value="1"/>
</dbReference>
<dbReference type="EMBL" id="JACRSO010000001">
    <property type="protein sequence ID" value="MBC8528456.1"/>
    <property type="molecule type" value="Genomic_DNA"/>
</dbReference>
<evidence type="ECO:0000313" key="4">
    <source>
        <dbReference type="EMBL" id="MBC8528456.1"/>
    </source>
</evidence>
<proteinExistence type="predicted"/>
<feature type="transmembrane region" description="Helical" evidence="3">
    <location>
        <begin position="150"/>
        <end position="169"/>
    </location>
</feature>
<evidence type="ECO:0000256" key="1">
    <source>
        <dbReference type="ARBA" id="ARBA00022692"/>
    </source>
</evidence>
<accession>A0A926HMT9</accession>
<protein>
    <submittedName>
        <fullName evidence="4">ECF transporter S component</fullName>
    </submittedName>
</protein>
<dbReference type="GO" id="GO:0016020">
    <property type="term" value="C:membrane"/>
    <property type="evidence" value="ECO:0007669"/>
    <property type="project" value="InterPro"/>
</dbReference>
<dbReference type="Gene3D" id="1.10.1760.20">
    <property type="match status" value="1"/>
</dbReference>
<name>A0A926HMT9_9FIRM</name>
<evidence type="ECO:0000313" key="5">
    <source>
        <dbReference type="Proteomes" id="UP000654279"/>
    </source>
</evidence>
<keyword evidence="1 3" id="KW-0812">Transmembrane</keyword>
<organism evidence="4 5">
    <name type="scientific">Luoshenia tenuis</name>
    <dbReference type="NCBI Taxonomy" id="2763654"/>
    <lineage>
        <taxon>Bacteria</taxon>
        <taxon>Bacillati</taxon>
        <taxon>Bacillota</taxon>
        <taxon>Clostridia</taxon>
        <taxon>Christensenellales</taxon>
        <taxon>Christensenellaceae</taxon>
        <taxon>Luoshenia</taxon>
    </lineage>
</organism>
<feature type="transmembrane region" description="Helical" evidence="3">
    <location>
        <begin position="114"/>
        <end position="138"/>
    </location>
</feature>
<feature type="transmembrane region" description="Helical" evidence="3">
    <location>
        <begin position="17"/>
        <end position="37"/>
    </location>
</feature>
<dbReference type="InterPro" id="IPR009825">
    <property type="entry name" value="ECF_substrate-spec-like"/>
</dbReference>
<keyword evidence="2 3" id="KW-1133">Transmembrane helix</keyword>
<feature type="transmembrane region" description="Helical" evidence="3">
    <location>
        <begin position="80"/>
        <end position="102"/>
    </location>
</feature>
<comment type="caution">
    <text evidence="4">The sequence shown here is derived from an EMBL/GenBank/DDBJ whole genome shotgun (WGS) entry which is preliminary data.</text>
</comment>
<evidence type="ECO:0000256" key="2">
    <source>
        <dbReference type="ARBA" id="ARBA00022989"/>
    </source>
</evidence>
<dbReference type="PANTHER" id="PTHR37815">
    <property type="entry name" value="UPF0397 PROTEIN BC_2624-RELATED"/>
    <property type="match status" value="1"/>
</dbReference>
<dbReference type="AlphaFoldDB" id="A0A926HMT9"/>
<evidence type="ECO:0000256" key="3">
    <source>
        <dbReference type="SAM" id="Phobius"/>
    </source>
</evidence>
<reference evidence="4" key="1">
    <citation type="submission" date="2020-08" db="EMBL/GenBank/DDBJ databases">
        <title>Genome public.</title>
        <authorList>
            <person name="Liu C."/>
            <person name="Sun Q."/>
        </authorList>
    </citation>
    <scope>NUCLEOTIDE SEQUENCE</scope>
    <source>
        <strain evidence="4">NSJ-44</strain>
    </source>
</reference>
<keyword evidence="3" id="KW-0472">Membrane</keyword>